<feature type="compositionally biased region" description="Basic and acidic residues" evidence="12">
    <location>
        <begin position="966"/>
        <end position="1000"/>
    </location>
</feature>
<dbReference type="InterPro" id="IPR017930">
    <property type="entry name" value="Myb_dom"/>
</dbReference>
<sequence length="1059" mass="120665">MGPKSSEKPRIKHRKGLWSPEEDLKLRTYVLKHGHRCWTTVAINAGLQRNGKSCRLRWINYLRPGLKRGMFSAQEEQTIVSLHHLLGNKWSQIAQSLPGRTDNEIKNYWHSYLKKRVAKAEESEAQTRNIQYTTTSSSENADSTLYHMDLQMPSFESFRHVEKPLLNTNQAIAMHFNLSKEPHRSPIPIFAEWLSVDQEGGSFKNLGTSDGFSHGWSSNFQDPFVNAYLGSFGDGFHDGLNNGSMNEMFSSQFKFETGNDFVGLISGNDITSDFNMNNAVDEGRHGQSATSLWVTSSVARNWIGAVTLLLSYQRKCKVYLLTDNEDVERFIAYISVSQDDVTLYVVEPRSSEVGSVAGSNQLNISTPVYGGQNLMVPPQFHHQANFVSPHFQYQTQSQNPQPFPNPNLNQLSAPNFGFCINQLDDDEPTEKIVSTSRYSKFDIGQYPDFDLGQYPDFDLGQYSDFDDVSEEETDPACNDFDIDQYSNFDDETAAAEEDVDHNEEEVTTVNEHVEHPFCNSYNPEEEEEEEEIPEEKSPKKMPREYNWNMPELLQIPEEELVKIAVDCYTKIIRIKKDDCFDTNEDLKIALYTKCVEDGYQLKVNKSRKDRFETRVYRGHEIMIDMNARFKICISYSQAWRAKCYALELLRGSPEASFAQLPAYCHNLKLKNPGSVTHIKTDRDGRFELLFIAIGAAIRSFITCMRPIIIVDGAHLKGRYLGVNLLAVAIDANNGILPIAYGVVKSETSDSWTWFMGHLRDCIGPISNLTIISDRENSIDNAVRRCFPYAFYGLCGVHLYRNLKSRRVLSQCARTLEDVGFERWSRVHQLGARYGFMTSNSAESINALSRHSWKLPITMLMEFFRASIQQWYYKKRNHAVLDNNLNGLVDLNAKTCSCMKWQTSGYPCGHVIKVALHLNQDDSRAYAMDCYTIEVYRQTYTEIIYPILHPSEWDIPDDLQTILPPAMDRRLPGRPKSHDRIPSKGEEKKRSTCSRCKESGHTRLTCGSPVPSQSSFPLPKYGSSSKSKAHMVSSKRQSKSQSKSQSQPASPFETIDLGDF</sequence>
<dbReference type="Gene3D" id="1.10.10.60">
    <property type="entry name" value="Homeodomain-like"/>
    <property type="match status" value="2"/>
</dbReference>
<evidence type="ECO:0000259" key="13">
    <source>
        <dbReference type="PROSITE" id="PS50090"/>
    </source>
</evidence>
<dbReference type="GO" id="GO:0045893">
    <property type="term" value="P:positive regulation of DNA-templated transcription"/>
    <property type="evidence" value="ECO:0007669"/>
    <property type="project" value="UniProtKB-ARBA"/>
</dbReference>
<dbReference type="CDD" id="cd00167">
    <property type="entry name" value="SANT"/>
    <property type="match status" value="2"/>
</dbReference>
<dbReference type="SUPFAM" id="SSF46689">
    <property type="entry name" value="Homeodomain-like"/>
    <property type="match status" value="1"/>
</dbReference>
<evidence type="ECO:0000313" key="17">
    <source>
        <dbReference type="Proteomes" id="UP000436088"/>
    </source>
</evidence>
<dbReference type="GO" id="GO:0003677">
    <property type="term" value="F:DNA binding"/>
    <property type="evidence" value="ECO:0007669"/>
    <property type="project" value="UniProtKB-KW"/>
</dbReference>
<dbReference type="InterPro" id="IPR001005">
    <property type="entry name" value="SANT/Myb"/>
</dbReference>
<feature type="domain" description="Myb-like" evidence="13">
    <location>
        <begin position="63"/>
        <end position="113"/>
    </location>
</feature>
<dbReference type="SMART" id="SM00575">
    <property type="entry name" value="ZnF_PMZ"/>
    <property type="match status" value="1"/>
</dbReference>
<evidence type="ECO:0000256" key="4">
    <source>
        <dbReference type="ARBA" id="ARBA00022771"/>
    </source>
</evidence>
<dbReference type="PROSITE" id="PS50090">
    <property type="entry name" value="MYB_LIKE"/>
    <property type="match status" value="2"/>
</dbReference>
<feature type="domain" description="SWIM-type" evidence="14">
    <location>
        <begin position="886"/>
        <end position="918"/>
    </location>
</feature>
<keyword evidence="3" id="KW-0677">Repeat</keyword>
<feature type="compositionally biased region" description="Low complexity" evidence="12">
    <location>
        <begin position="1022"/>
        <end position="1046"/>
    </location>
</feature>
<dbReference type="PANTHER" id="PTHR31973">
    <property type="entry name" value="POLYPROTEIN, PUTATIVE-RELATED"/>
    <property type="match status" value="1"/>
</dbReference>
<keyword evidence="2" id="KW-0479">Metal-binding</keyword>
<evidence type="ECO:0000256" key="9">
    <source>
        <dbReference type="ARBA" id="ARBA00023163"/>
    </source>
</evidence>
<keyword evidence="6" id="KW-0805">Transcription regulation</keyword>
<feature type="domain" description="HTH myb-type" evidence="15">
    <location>
        <begin position="63"/>
        <end position="117"/>
    </location>
</feature>
<keyword evidence="17" id="KW-1185">Reference proteome</keyword>
<comment type="caution">
    <text evidence="16">The sequence shown here is derived from an EMBL/GenBank/DDBJ whole genome shotgun (WGS) entry which is preliminary data.</text>
</comment>
<evidence type="ECO:0000256" key="8">
    <source>
        <dbReference type="ARBA" id="ARBA00023159"/>
    </source>
</evidence>
<dbReference type="Pfam" id="PF10551">
    <property type="entry name" value="MULE"/>
    <property type="match status" value="1"/>
</dbReference>
<keyword evidence="9" id="KW-0804">Transcription</keyword>
<keyword evidence="7" id="KW-0238">DNA-binding</keyword>
<feature type="region of interest" description="Disordered" evidence="12">
    <location>
        <begin position="515"/>
        <end position="541"/>
    </location>
</feature>
<dbReference type="Pfam" id="PF04434">
    <property type="entry name" value="SWIM"/>
    <property type="match status" value="1"/>
</dbReference>
<dbReference type="GO" id="GO:0008270">
    <property type="term" value="F:zinc ion binding"/>
    <property type="evidence" value="ECO:0007669"/>
    <property type="project" value="UniProtKB-KW"/>
</dbReference>
<dbReference type="FunFam" id="1.10.10.60:FF:000371">
    <property type="entry name" value="MYB transcription factor"/>
    <property type="match status" value="1"/>
</dbReference>
<dbReference type="AlphaFoldDB" id="A0A6A3AA22"/>
<comment type="subcellular location">
    <subcellularLocation>
        <location evidence="1">Nucleus</location>
    </subcellularLocation>
</comment>
<dbReference type="Pfam" id="PF00249">
    <property type="entry name" value="Myb_DNA-binding"/>
    <property type="match status" value="2"/>
</dbReference>
<keyword evidence="10" id="KW-0539">Nucleus</keyword>
<dbReference type="InterPro" id="IPR009057">
    <property type="entry name" value="Homeodomain-like_sf"/>
</dbReference>
<evidence type="ECO:0000256" key="7">
    <source>
        <dbReference type="ARBA" id="ARBA00023125"/>
    </source>
</evidence>
<dbReference type="InterPro" id="IPR007527">
    <property type="entry name" value="Znf_SWIM"/>
</dbReference>
<name>A0A6A3AA22_HIBSY</name>
<accession>A0A6A3AA22</accession>
<evidence type="ECO:0000256" key="10">
    <source>
        <dbReference type="ARBA" id="ARBA00023242"/>
    </source>
</evidence>
<evidence type="ECO:0000256" key="6">
    <source>
        <dbReference type="ARBA" id="ARBA00023015"/>
    </source>
</evidence>
<dbReference type="GO" id="GO:0005634">
    <property type="term" value="C:nucleus"/>
    <property type="evidence" value="ECO:0007669"/>
    <property type="project" value="UniProtKB-SubCell"/>
</dbReference>
<evidence type="ECO:0000256" key="2">
    <source>
        <dbReference type="ARBA" id="ARBA00022723"/>
    </source>
</evidence>
<feature type="region of interest" description="Disordered" evidence="12">
    <location>
        <begin position="964"/>
        <end position="1059"/>
    </location>
</feature>
<keyword evidence="5" id="KW-0862">Zinc</keyword>
<dbReference type="Proteomes" id="UP000436088">
    <property type="component" value="Unassembled WGS sequence"/>
</dbReference>
<evidence type="ECO:0000256" key="12">
    <source>
        <dbReference type="SAM" id="MobiDB-lite"/>
    </source>
</evidence>
<dbReference type="InterPro" id="IPR006564">
    <property type="entry name" value="Znf_PMZ"/>
</dbReference>
<dbReference type="FunFam" id="1.10.10.60:FF:000077">
    <property type="entry name" value="MYB transcription factor"/>
    <property type="match status" value="1"/>
</dbReference>
<evidence type="ECO:0000256" key="11">
    <source>
        <dbReference type="PROSITE-ProRule" id="PRU00325"/>
    </source>
</evidence>
<protein>
    <submittedName>
        <fullName evidence="16">Myb-related protein Hv33</fullName>
    </submittedName>
</protein>
<evidence type="ECO:0000256" key="3">
    <source>
        <dbReference type="ARBA" id="ARBA00022737"/>
    </source>
</evidence>
<gene>
    <name evidence="16" type="ORF">F3Y22_tig00110569pilonHSYRG00023</name>
</gene>
<feature type="domain" description="HTH myb-type" evidence="15">
    <location>
        <begin position="10"/>
        <end position="62"/>
    </location>
</feature>
<dbReference type="EMBL" id="VEPZ02001033">
    <property type="protein sequence ID" value="KAE8699809.1"/>
    <property type="molecule type" value="Genomic_DNA"/>
</dbReference>
<keyword evidence="4 11" id="KW-0863">Zinc-finger</keyword>
<dbReference type="PROSITE" id="PS50966">
    <property type="entry name" value="ZF_SWIM"/>
    <property type="match status" value="1"/>
</dbReference>
<reference evidence="16" key="1">
    <citation type="submission" date="2019-09" db="EMBL/GenBank/DDBJ databases">
        <title>Draft genome information of white flower Hibiscus syriacus.</title>
        <authorList>
            <person name="Kim Y.-M."/>
        </authorList>
    </citation>
    <scope>NUCLEOTIDE SEQUENCE [LARGE SCALE GENOMIC DNA]</scope>
    <source>
        <strain evidence="16">YM2019G1</strain>
    </source>
</reference>
<proteinExistence type="predicted"/>
<feature type="compositionally biased region" description="Acidic residues" evidence="12">
    <location>
        <begin position="523"/>
        <end position="533"/>
    </location>
</feature>
<evidence type="ECO:0000259" key="15">
    <source>
        <dbReference type="PROSITE" id="PS51294"/>
    </source>
</evidence>
<keyword evidence="8" id="KW-0010">Activator</keyword>
<evidence type="ECO:0000313" key="16">
    <source>
        <dbReference type="EMBL" id="KAE8699809.1"/>
    </source>
</evidence>
<organism evidence="16 17">
    <name type="scientific">Hibiscus syriacus</name>
    <name type="common">Rose of Sharon</name>
    <dbReference type="NCBI Taxonomy" id="106335"/>
    <lineage>
        <taxon>Eukaryota</taxon>
        <taxon>Viridiplantae</taxon>
        <taxon>Streptophyta</taxon>
        <taxon>Embryophyta</taxon>
        <taxon>Tracheophyta</taxon>
        <taxon>Spermatophyta</taxon>
        <taxon>Magnoliopsida</taxon>
        <taxon>eudicotyledons</taxon>
        <taxon>Gunneridae</taxon>
        <taxon>Pentapetalae</taxon>
        <taxon>rosids</taxon>
        <taxon>malvids</taxon>
        <taxon>Malvales</taxon>
        <taxon>Malvaceae</taxon>
        <taxon>Malvoideae</taxon>
        <taxon>Hibiscus</taxon>
    </lineage>
</organism>
<dbReference type="PANTHER" id="PTHR31973:SF185">
    <property type="entry name" value="TRANSPOSASE, MUDR, PLANT, MULE TRANSPOSASE DOMAIN-CONTAINING PROTEIN"/>
    <property type="match status" value="1"/>
</dbReference>
<feature type="domain" description="Myb-like" evidence="13">
    <location>
        <begin position="10"/>
        <end position="62"/>
    </location>
</feature>
<evidence type="ECO:0000259" key="14">
    <source>
        <dbReference type="PROSITE" id="PS50966"/>
    </source>
</evidence>
<dbReference type="SMART" id="SM00717">
    <property type="entry name" value="SANT"/>
    <property type="match status" value="2"/>
</dbReference>
<dbReference type="PROSITE" id="PS51294">
    <property type="entry name" value="HTH_MYB"/>
    <property type="match status" value="2"/>
</dbReference>
<evidence type="ECO:0000256" key="1">
    <source>
        <dbReference type="ARBA" id="ARBA00004123"/>
    </source>
</evidence>
<dbReference type="InterPro" id="IPR018289">
    <property type="entry name" value="MULE_transposase_dom"/>
</dbReference>
<evidence type="ECO:0000256" key="5">
    <source>
        <dbReference type="ARBA" id="ARBA00022833"/>
    </source>
</evidence>